<dbReference type="AlphaFoldDB" id="A0A8K0C5H9"/>
<dbReference type="InterPro" id="IPR029526">
    <property type="entry name" value="PGBD"/>
</dbReference>
<dbReference type="PANTHER" id="PTHR47272:SF1">
    <property type="entry name" value="PIGGYBAC TRANSPOSABLE ELEMENT-DERIVED PROTEIN 3-LIKE"/>
    <property type="match status" value="1"/>
</dbReference>
<evidence type="ECO:0000313" key="3">
    <source>
        <dbReference type="EMBL" id="KAF2879011.1"/>
    </source>
</evidence>
<gene>
    <name evidence="3" type="ORF">ILUMI_27162</name>
</gene>
<accession>A0A8K0C5H9</accession>
<dbReference type="OrthoDB" id="122438at2759"/>
<feature type="domain" description="PiggyBac transposable element-derived protein" evidence="2">
    <location>
        <begin position="93"/>
        <end position="188"/>
    </location>
</feature>
<keyword evidence="4" id="KW-1185">Reference proteome</keyword>
<evidence type="ECO:0000259" key="2">
    <source>
        <dbReference type="Pfam" id="PF13843"/>
    </source>
</evidence>
<dbReference type="PANTHER" id="PTHR47272">
    <property type="entry name" value="DDE_TNP_1_7 DOMAIN-CONTAINING PROTEIN"/>
    <property type="match status" value="1"/>
</dbReference>
<reference evidence="3" key="1">
    <citation type="submission" date="2019-08" db="EMBL/GenBank/DDBJ databases">
        <title>The genome of the North American firefly Photinus pyralis.</title>
        <authorList>
            <consortium name="Photinus pyralis genome working group"/>
            <person name="Fallon T.R."/>
            <person name="Sander Lower S.E."/>
            <person name="Weng J.-K."/>
        </authorList>
    </citation>
    <scope>NUCLEOTIDE SEQUENCE</scope>
    <source>
        <strain evidence="3">TRF0915ILg1</strain>
        <tissue evidence="3">Whole body</tissue>
    </source>
</reference>
<dbReference type="EMBL" id="VTPC01091240">
    <property type="protein sequence ID" value="KAF2879011.1"/>
    <property type="molecule type" value="Genomic_DNA"/>
</dbReference>
<organism evidence="3 4">
    <name type="scientific">Ignelater luminosus</name>
    <name type="common">Cucubano</name>
    <name type="synonym">Pyrophorus luminosus</name>
    <dbReference type="NCBI Taxonomy" id="2038154"/>
    <lineage>
        <taxon>Eukaryota</taxon>
        <taxon>Metazoa</taxon>
        <taxon>Ecdysozoa</taxon>
        <taxon>Arthropoda</taxon>
        <taxon>Hexapoda</taxon>
        <taxon>Insecta</taxon>
        <taxon>Pterygota</taxon>
        <taxon>Neoptera</taxon>
        <taxon>Endopterygota</taxon>
        <taxon>Coleoptera</taxon>
        <taxon>Polyphaga</taxon>
        <taxon>Elateriformia</taxon>
        <taxon>Elateroidea</taxon>
        <taxon>Elateridae</taxon>
        <taxon>Agrypninae</taxon>
        <taxon>Pyrophorini</taxon>
        <taxon>Ignelater</taxon>
    </lineage>
</organism>
<protein>
    <recommendedName>
        <fullName evidence="2">PiggyBac transposable element-derived protein domain-containing protein</fullName>
    </recommendedName>
</protein>
<proteinExistence type="predicted"/>
<evidence type="ECO:0000256" key="1">
    <source>
        <dbReference type="SAM" id="MobiDB-lite"/>
    </source>
</evidence>
<feature type="region of interest" description="Disordered" evidence="1">
    <location>
        <begin position="1"/>
        <end position="33"/>
    </location>
</feature>
<name>A0A8K0C5H9_IGNLU</name>
<feature type="non-terminal residue" evidence="3">
    <location>
        <position position="271"/>
    </location>
</feature>
<comment type="caution">
    <text evidence="3">The sequence shown here is derived from an EMBL/GenBank/DDBJ whole genome shotgun (WGS) entry which is preliminary data.</text>
</comment>
<feature type="domain" description="PiggyBac transposable element-derived protein" evidence="2">
    <location>
        <begin position="194"/>
        <end position="255"/>
    </location>
</feature>
<dbReference type="Proteomes" id="UP000801492">
    <property type="component" value="Unassembled WGS sequence"/>
</dbReference>
<dbReference type="Pfam" id="PF13843">
    <property type="entry name" value="DDE_Tnp_1_7"/>
    <property type="match status" value="2"/>
</dbReference>
<evidence type="ECO:0000313" key="4">
    <source>
        <dbReference type="Proteomes" id="UP000801492"/>
    </source>
</evidence>
<sequence length="271" mass="31479">RVMMDVGISDTDSLDEPGNIPEEQEDLESSEPQHCEEANEVDAREFAEGKNICDVTLASTSSLRRTKKSSCGDIIWKQKSLLLNDEQLCFHGNSEYKFEIYAEQEESQVSSDQPDFGITGNTVLRFCKDIPRKQNYRLYHDNNYTSLSLIVYLANEGIHSVGTVRRNRIPNCKLPTDSTLKSQPRDKTKVTWYNRKEKKTEDVDCPNIIREYNRHMGGVDLLDSNMGRYKILLKSRKWYLRTFYHLLDVTVVNAWLLQRRVLQNKRKTESS</sequence>